<reference evidence="14" key="2">
    <citation type="submission" date="2025-09" db="UniProtKB">
        <authorList>
            <consortium name="Ensembl"/>
        </authorList>
    </citation>
    <scope>IDENTIFICATION</scope>
</reference>
<evidence type="ECO:0000256" key="8">
    <source>
        <dbReference type="ARBA" id="ARBA00023125"/>
    </source>
</evidence>
<feature type="domain" description="C2H2-type" evidence="13">
    <location>
        <begin position="324"/>
        <end position="351"/>
    </location>
</feature>
<dbReference type="Proteomes" id="UP000261480">
    <property type="component" value="Unplaced"/>
</dbReference>
<keyword evidence="5 11" id="KW-0863">Zinc-finger</keyword>
<dbReference type="PROSITE" id="PS00028">
    <property type="entry name" value="ZINC_FINGER_C2H2_1"/>
    <property type="match status" value="7"/>
</dbReference>
<keyword evidence="10" id="KW-0539">Nucleus</keyword>
<feature type="compositionally biased region" description="Basic and acidic residues" evidence="12">
    <location>
        <begin position="85"/>
        <end position="97"/>
    </location>
</feature>
<feature type="domain" description="C2H2-type" evidence="13">
    <location>
        <begin position="352"/>
        <end position="379"/>
    </location>
</feature>
<dbReference type="STRING" id="48701.ENSPMEP00000026583"/>
<evidence type="ECO:0000256" key="9">
    <source>
        <dbReference type="ARBA" id="ARBA00023163"/>
    </source>
</evidence>
<proteinExistence type="inferred from homology"/>
<dbReference type="GO" id="GO:0008270">
    <property type="term" value="F:zinc ion binding"/>
    <property type="evidence" value="ECO:0007669"/>
    <property type="project" value="UniProtKB-KW"/>
</dbReference>
<feature type="domain" description="C2H2-type" evidence="13">
    <location>
        <begin position="380"/>
        <end position="407"/>
    </location>
</feature>
<dbReference type="PANTHER" id="PTHR23235:SF178">
    <property type="entry name" value="C2H2-TYPE DOMAIN-CONTAINING PROTEIN-RELATED"/>
    <property type="match status" value="1"/>
</dbReference>
<keyword evidence="15" id="KW-1185">Reference proteome</keyword>
<dbReference type="SMART" id="SM00355">
    <property type="entry name" value="ZnF_C2H2"/>
    <property type="match status" value="7"/>
</dbReference>
<evidence type="ECO:0000256" key="1">
    <source>
        <dbReference type="ARBA" id="ARBA00004123"/>
    </source>
</evidence>
<dbReference type="Pfam" id="PF00096">
    <property type="entry name" value="zf-C2H2"/>
    <property type="match status" value="7"/>
</dbReference>
<dbReference type="FunFam" id="3.30.160.60:FF:000275">
    <property type="entry name" value="zinc finger protein 90 homolog"/>
    <property type="match status" value="1"/>
</dbReference>
<keyword evidence="9" id="KW-0804">Transcription</keyword>
<feature type="compositionally biased region" description="Basic and acidic residues" evidence="12">
    <location>
        <begin position="219"/>
        <end position="233"/>
    </location>
</feature>
<dbReference type="FunFam" id="3.30.160.60:FF:000557">
    <property type="entry name" value="zinc finger and SCAN domain-containing protein 29"/>
    <property type="match status" value="1"/>
</dbReference>
<feature type="compositionally biased region" description="Polar residues" evidence="12">
    <location>
        <begin position="168"/>
        <end position="183"/>
    </location>
</feature>
<evidence type="ECO:0000256" key="2">
    <source>
        <dbReference type="ARBA" id="ARBA00006991"/>
    </source>
</evidence>
<dbReference type="GO" id="GO:0000978">
    <property type="term" value="F:RNA polymerase II cis-regulatory region sequence-specific DNA binding"/>
    <property type="evidence" value="ECO:0007669"/>
    <property type="project" value="TreeGrafter"/>
</dbReference>
<feature type="domain" description="C2H2-type" evidence="13">
    <location>
        <begin position="408"/>
        <end position="435"/>
    </location>
</feature>
<evidence type="ECO:0000256" key="10">
    <source>
        <dbReference type="ARBA" id="ARBA00023242"/>
    </source>
</evidence>
<evidence type="ECO:0000256" key="3">
    <source>
        <dbReference type="ARBA" id="ARBA00022723"/>
    </source>
</evidence>
<evidence type="ECO:0000256" key="12">
    <source>
        <dbReference type="SAM" id="MobiDB-lite"/>
    </source>
</evidence>
<protein>
    <recommendedName>
        <fullName evidence="13">C2H2-type domain-containing protein</fullName>
    </recommendedName>
</protein>
<organism evidence="14 15">
    <name type="scientific">Poecilia mexicana</name>
    <dbReference type="NCBI Taxonomy" id="48701"/>
    <lineage>
        <taxon>Eukaryota</taxon>
        <taxon>Metazoa</taxon>
        <taxon>Chordata</taxon>
        <taxon>Craniata</taxon>
        <taxon>Vertebrata</taxon>
        <taxon>Euteleostomi</taxon>
        <taxon>Actinopterygii</taxon>
        <taxon>Neopterygii</taxon>
        <taxon>Teleostei</taxon>
        <taxon>Neoteleostei</taxon>
        <taxon>Acanthomorphata</taxon>
        <taxon>Ovalentaria</taxon>
        <taxon>Atherinomorphae</taxon>
        <taxon>Cyprinodontiformes</taxon>
        <taxon>Poeciliidae</taxon>
        <taxon>Poeciliinae</taxon>
        <taxon>Poecilia</taxon>
    </lineage>
</organism>
<evidence type="ECO:0000256" key="4">
    <source>
        <dbReference type="ARBA" id="ARBA00022737"/>
    </source>
</evidence>
<feature type="compositionally biased region" description="Basic and acidic residues" evidence="12">
    <location>
        <begin position="46"/>
        <end position="56"/>
    </location>
</feature>
<feature type="region of interest" description="Disordered" evidence="12">
    <location>
        <begin position="37"/>
        <end position="97"/>
    </location>
</feature>
<reference evidence="14" key="1">
    <citation type="submission" date="2025-08" db="UniProtKB">
        <authorList>
            <consortium name="Ensembl"/>
        </authorList>
    </citation>
    <scope>IDENTIFICATION</scope>
</reference>
<keyword evidence="3" id="KW-0479">Metal-binding</keyword>
<dbReference type="FunFam" id="3.30.160.60:FF:000534">
    <property type="entry name" value="zinc finger protein 674"/>
    <property type="match status" value="1"/>
</dbReference>
<dbReference type="GO" id="GO:0005634">
    <property type="term" value="C:nucleus"/>
    <property type="evidence" value="ECO:0007669"/>
    <property type="project" value="UniProtKB-SubCell"/>
</dbReference>
<feature type="domain" description="C2H2-type" evidence="13">
    <location>
        <begin position="296"/>
        <end position="323"/>
    </location>
</feature>
<keyword evidence="4" id="KW-0677">Repeat</keyword>
<accession>A0A3B3YHE4</accession>
<dbReference type="InterPro" id="IPR013087">
    <property type="entry name" value="Znf_C2H2_type"/>
</dbReference>
<feature type="domain" description="C2H2-type" evidence="13">
    <location>
        <begin position="268"/>
        <end position="295"/>
    </location>
</feature>
<keyword evidence="7" id="KW-0805">Transcription regulation</keyword>
<evidence type="ECO:0000256" key="5">
    <source>
        <dbReference type="ARBA" id="ARBA00022771"/>
    </source>
</evidence>
<comment type="similarity">
    <text evidence="2">Belongs to the krueppel C2H2-type zinc-finger protein family.</text>
</comment>
<keyword evidence="6" id="KW-0862">Zinc</keyword>
<dbReference type="SUPFAM" id="SSF57667">
    <property type="entry name" value="beta-beta-alpha zinc fingers"/>
    <property type="match status" value="4"/>
</dbReference>
<name>A0A3B3YHE4_9TELE</name>
<feature type="compositionally biased region" description="Acidic residues" evidence="12">
    <location>
        <begin position="186"/>
        <end position="204"/>
    </location>
</feature>
<comment type="subcellular location">
    <subcellularLocation>
        <location evidence="1">Nucleus</location>
    </subcellularLocation>
</comment>
<keyword evidence="8" id="KW-0238">DNA-binding</keyword>
<dbReference type="InterPro" id="IPR036236">
    <property type="entry name" value="Znf_C2H2_sf"/>
</dbReference>
<evidence type="ECO:0000313" key="15">
    <source>
        <dbReference type="Proteomes" id="UP000261480"/>
    </source>
</evidence>
<evidence type="ECO:0000313" key="14">
    <source>
        <dbReference type="Ensembl" id="ENSPMEP00000026583.1"/>
    </source>
</evidence>
<dbReference type="PROSITE" id="PS50157">
    <property type="entry name" value="ZINC_FINGER_C2H2_2"/>
    <property type="match status" value="7"/>
</dbReference>
<dbReference type="PANTHER" id="PTHR23235">
    <property type="entry name" value="KRUEPPEL-LIKE TRANSCRIPTION FACTOR"/>
    <property type="match status" value="1"/>
</dbReference>
<feature type="compositionally biased region" description="Polar residues" evidence="12">
    <location>
        <begin position="134"/>
        <end position="152"/>
    </location>
</feature>
<dbReference type="FunFam" id="3.30.160.60:FF:000446">
    <property type="entry name" value="Zinc finger protein"/>
    <property type="match status" value="1"/>
</dbReference>
<dbReference type="Ensembl" id="ENSPMET00000002208.1">
    <property type="protein sequence ID" value="ENSPMEP00000026583.1"/>
    <property type="gene ID" value="ENSPMEG00000010334.1"/>
</dbReference>
<sequence>MEDVFQTRVLLRTSDVKKEADVDQQEALHLQIKEEEEELCVSEEGEQLRVKEETDGRFPSTAASISSKDVKEEPPENQSPDVDPFDVKEENSKICSSHEEKLLRVKEEPDYSRFPLNIVYVNSEDDEEKPVMSQLHQPQTENGDFPTSSSGDQIKAEIEVEICGAAESSRNPDINTPGGTLSHSETDDEDEDEEDDDDDDDDDDWNHHESQHSQLSDSVTKDGDQKSHLDKDGNIPVGDEPFDCDFCGKSFSLKSSLNNHVKIHTGEKSCDFCGKTFNSSSDLKKHMRVHTGEKPFCCEDCGKRFSLSASLNRHRRVHTEEKPFGCDVCGKRFTVSSYLEKHMRIHTQEKLFSCNDCGETFSLGVCLKRHMRIHTGEKPFGCDVCGKRFNLKSNLNVHMRVHTGQKPFGCDECGLKFSTNSNLKEHMRIHKDEKAFACDECGKRF</sequence>
<evidence type="ECO:0000256" key="7">
    <source>
        <dbReference type="ARBA" id="ARBA00023015"/>
    </source>
</evidence>
<dbReference type="Gene3D" id="3.30.160.60">
    <property type="entry name" value="Classic Zinc Finger"/>
    <property type="match status" value="7"/>
</dbReference>
<dbReference type="GO" id="GO:0000981">
    <property type="term" value="F:DNA-binding transcription factor activity, RNA polymerase II-specific"/>
    <property type="evidence" value="ECO:0007669"/>
    <property type="project" value="TreeGrafter"/>
</dbReference>
<feature type="domain" description="C2H2-type" evidence="13">
    <location>
        <begin position="242"/>
        <end position="269"/>
    </location>
</feature>
<dbReference type="AlphaFoldDB" id="A0A3B3YHE4"/>
<evidence type="ECO:0000256" key="11">
    <source>
        <dbReference type="PROSITE-ProRule" id="PRU00042"/>
    </source>
</evidence>
<evidence type="ECO:0000256" key="6">
    <source>
        <dbReference type="ARBA" id="ARBA00022833"/>
    </source>
</evidence>
<dbReference type="FunFam" id="3.30.160.60:FF:000625">
    <property type="entry name" value="Zinc finger protein 536"/>
    <property type="match status" value="1"/>
</dbReference>
<dbReference type="FunFam" id="3.30.160.60:FF:001480">
    <property type="entry name" value="Si:cabz01071911.3"/>
    <property type="match status" value="1"/>
</dbReference>
<evidence type="ECO:0000259" key="13">
    <source>
        <dbReference type="PROSITE" id="PS50157"/>
    </source>
</evidence>
<dbReference type="FunFam" id="3.30.160.60:FF:002325">
    <property type="entry name" value="Si:cabz01021430.2"/>
    <property type="match status" value="1"/>
</dbReference>
<feature type="region of interest" description="Disordered" evidence="12">
    <location>
        <begin position="125"/>
        <end position="235"/>
    </location>
</feature>